<evidence type="ECO:0000313" key="1">
    <source>
        <dbReference type="EMBL" id="ONI43123.1"/>
    </source>
</evidence>
<evidence type="ECO:0000313" key="2">
    <source>
        <dbReference type="Proteomes" id="UP000188637"/>
    </source>
</evidence>
<dbReference type="Proteomes" id="UP000188637">
    <property type="component" value="Unassembled WGS sequence"/>
</dbReference>
<proteinExistence type="predicted"/>
<dbReference type="EMBL" id="LJHD01000164">
    <property type="protein sequence ID" value="ONI43123.1"/>
    <property type="molecule type" value="Genomic_DNA"/>
</dbReference>
<gene>
    <name evidence="1" type="ORF">AN640_06710</name>
</gene>
<accession>A0ACC8XHJ8</accession>
<organism evidence="1 2">
    <name type="scientific">Candidatus Epulonipiscium fishelsonii</name>
    <dbReference type="NCBI Taxonomy" id="77094"/>
    <lineage>
        <taxon>Bacteria</taxon>
        <taxon>Bacillati</taxon>
        <taxon>Bacillota</taxon>
        <taxon>Clostridia</taxon>
        <taxon>Lachnospirales</taxon>
        <taxon>Lachnospiraceae</taxon>
        <taxon>Candidatus Epulonipiscium</taxon>
    </lineage>
</organism>
<protein>
    <submittedName>
        <fullName evidence="1">Sugar ABC transporter permease</fullName>
    </submittedName>
</protein>
<comment type="caution">
    <text evidence="1">The sequence shown here is derived from an EMBL/GenBank/DDBJ whole genome shotgun (WGS) entry which is preliminary data.</text>
</comment>
<reference evidence="1" key="1">
    <citation type="submission" date="2016-08" db="EMBL/GenBank/DDBJ databases">
        <authorList>
            <person name="Ngugi D.K."/>
            <person name="Miyake S."/>
            <person name="Stingl U."/>
        </authorList>
    </citation>
    <scope>NUCLEOTIDE SEQUENCE</scope>
    <source>
        <strain evidence="1">SCG-D08WGA-EpuloA1</strain>
    </source>
</reference>
<keyword evidence="2" id="KW-1185">Reference proteome</keyword>
<sequence>MTKQEPSKPKRWQNYSAENSPQAWLYLLPALIIIGVFNVFPLIRTFIMSMQTGKTLNSMHFGGFKNFEIILRDPKFHIAIFNTVTYAIVVVPVGLIISMLIATTIYTKIKNKTVFETIFFIPYLTSVIAIGIVFRYLFNGDYGFINYFLSWFGIGPINFLDDPNMSITTLIIFGIWSGLAFNIIILLSGLRNINENYYKVADMFGATKMEQFKRITLPQMIPIITFLSMVNFINAFKVYAQVYSLFGGKAGIANSATTGVFYIFNKFYVDFKYGQGMAAAVILFLLILTFTFIQNFVLKRISR</sequence>
<name>A0ACC8XHJ8_9FIRM</name>